<evidence type="ECO:0000256" key="5">
    <source>
        <dbReference type="ARBA" id="ARBA00022490"/>
    </source>
</evidence>
<protein>
    <recommendedName>
        <fullName evidence="4 12">4-hydroxy-tetrahydrodipicolinate synthase</fullName>
        <shortName evidence="12">HTPA synthase</shortName>
        <ecNumber evidence="4 12">4.3.3.7</ecNumber>
    </recommendedName>
</protein>
<evidence type="ECO:0000313" key="15">
    <source>
        <dbReference type="Proteomes" id="UP000659496"/>
    </source>
</evidence>
<dbReference type="Pfam" id="PF00701">
    <property type="entry name" value="DHDPS"/>
    <property type="match status" value="1"/>
</dbReference>
<comment type="pathway">
    <text evidence="2 12">Amino-acid biosynthesis; L-lysine biosynthesis via DAP pathway; (S)-tetrahydrodipicolinate from L-aspartate: step 3/4.</text>
</comment>
<name>A0ABR8PFY1_9BACL</name>
<feature type="binding site" evidence="12">
    <location>
        <position position="46"/>
    </location>
    <ligand>
        <name>pyruvate</name>
        <dbReference type="ChEBI" id="CHEBI:15361"/>
    </ligand>
</feature>
<dbReference type="InterPro" id="IPR020625">
    <property type="entry name" value="Schiff_base-form_aldolases_AS"/>
</dbReference>
<feature type="active site" description="Schiff-base intermediate with substrate" evidence="12">
    <location>
        <position position="162"/>
    </location>
</feature>
<keyword evidence="10 12" id="KW-0704">Schiff base</keyword>
<dbReference type="PROSITE" id="PS00665">
    <property type="entry name" value="DHDPS_1"/>
    <property type="match status" value="1"/>
</dbReference>
<dbReference type="Gene3D" id="3.20.20.70">
    <property type="entry name" value="Aldolase class I"/>
    <property type="match status" value="1"/>
</dbReference>
<dbReference type="GO" id="GO:0008840">
    <property type="term" value="F:4-hydroxy-tetrahydrodipicolinate synthase activity"/>
    <property type="evidence" value="ECO:0007669"/>
    <property type="project" value="UniProtKB-EC"/>
</dbReference>
<keyword evidence="9 12" id="KW-0456">Lyase</keyword>
<feature type="site" description="Part of a proton relay during catalysis" evidence="12">
    <location>
        <position position="45"/>
    </location>
</feature>
<comment type="caution">
    <text evidence="12">Was originally thought to be a dihydrodipicolinate synthase (DHDPS), catalyzing the condensation of (S)-aspartate-beta-semialdehyde [(S)-ASA] and pyruvate to dihydrodipicolinate (DHDP). However, it was shown in E.coli that the product of the enzymatic reaction is not dihydrodipicolinate but in fact (4S)-4-hydroxy-2,3,4,5-tetrahydro-(2S)-dipicolinic acid (HTPA), and that the consecutive dehydration reaction leading to DHDP is not spontaneous but catalyzed by DapB.</text>
</comment>
<dbReference type="EC" id="4.3.3.7" evidence="4 12"/>
<dbReference type="PANTHER" id="PTHR12128">
    <property type="entry name" value="DIHYDRODIPICOLINATE SYNTHASE"/>
    <property type="match status" value="1"/>
</dbReference>
<dbReference type="PROSITE" id="PS00666">
    <property type="entry name" value="DHDPS_2"/>
    <property type="match status" value="1"/>
</dbReference>
<organism evidence="14 15">
    <name type="scientific">Sporosarcina gallistercoris</name>
    <dbReference type="NCBI Taxonomy" id="2762245"/>
    <lineage>
        <taxon>Bacteria</taxon>
        <taxon>Bacillati</taxon>
        <taxon>Bacillota</taxon>
        <taxon>Bacilli</taxon>
        <taxon>Bacillales</taxon>
        <taxon>Caryophanaceae</taxon>
        <taxon>Sporosarcina</taxon>
    </lineage>
</organism>
<evidence type="ECO:0000256" key="4">
    <source>
        <dbReference type="ARBA" id="ARBA00012086"/>
    </source>
</evidence>
<evidence type="ECO:0000256" key="12">
    <source>
        <dbReference type="HAMAP-Rule" id="MF_00418"/>
    </source>
</evidence>
<evidence type="ECO:0000256" key="13">
    <source>
        <dbReference type="PIRNR" id="PIRNR001365"/>
    </source>
</evidence>
<dbReference type="Proteomes" id="UP000659496">
    <property type="component" value="Unassembled WGS sequence"/>
</dbReference>
<evidence type="ECO:0000256" key="1">
    <source>
        <dbReference type="ARBA" id="ARBA00003294"/>
    </source>
</evidence>
<evidence type="ECO:0000256" key="9">
    <source>
        <dbReference type="ARBA" id="ARBA00023239"/>
    </source>
</evidence>
<feature type="active site" description="Proton donor/acceptor" evidence="12">
    <location>
        <position position="134"/>
    </location>
</feature>
<keyword evidence="6 12" id="KW-0028">Amino-acid biosynthesis</keyword>
<evidence type="ECO:0000256" key="10">
    <source>
        <dbReference type="ARBA" id="ARBA00023270"/>
    </source>
</evidence>
<comment type="subcellular location">
    <subcellularLocation>
        <location evidence="12">Cytoplasm</location>
    </subcellularLocation>
</comment>
<evidence type="ECO:0000256" key="11">
    <source>
        <dbReference type="ARBA" id="ARBA00047836"/>
    </source>
</evidence>
<evidence type="ECO:0000256" key="3">
    <source>
        <dbReference type="ARBA" id="ARBA00007592"/>
    </source>
</evidence>
<accession>A0ABR8PFY1</accession>
<dbReference type="SMART" id="SM01130">
    <property type="entry name" value="DHDPS"/>
    <property type="match status" value="1"/>
</dbReference>
<comment type="caution">
    <text evidence="14">The sequence shown here is derived from an EMBL/GenBank/DDBJ whole genome shotgun (WGS) entry which is preliminary data.</text>
</comment>
<feature type="site" description="Part of a proton relay during catalysis" evidence="12">
    <location>
        <position position="108"/>
    </location>
</feature>
<dbReference type="CDD" id="cd00950">
    <property type="entry name" value="DHDPS"/>
    <property type="match status" value="1"/>
</dbReference>
<dbReference type="NCBIfam" id="TIGR00674">
    <property type="entry name" value="dapA"/>
    <property type="match status" value="1"/>
</dbReference>
<sequence length="297" mass="32007">MKLGSIGTAMVTPFNEDGKIDYEVTTLLINHLIDNGTNSLIVNGTTGESPTLSEEEKERLLVHTISIVNGRIPVIAGTGSNDTQASIRATKRAELLGADGVMLVVPYYNKPDQNGMYEHFKTIAENTSLPILLYNIPGRSGVNLSAETVIRLSKITNIEAVKEASGDLAQMAAIIEGTDDTFSVYSGDDALTLPLLAIGGEGVISVSSHIAGLEMQRMIADFRNGNTASAATHHQILMPLFHAVFSKPNPVPIKYLLKRAGLPVGDVRLPLVGIAGEDTYLNLTMQTFKQQFDSKRE</sequence>
<gene>
    <name evidence="12 14" type="primary">dapA</name>
    <name evidence="14" type="ORF">H9659_01855</name>
</gene>
<keyword evidence="8 12" id="KW-0457">Lysine biosynthesis</keyword>
<comment type="similarity">
    <text evidence="3 12 13">Belongs to the DapA family.</text>
</comment>
<proteinExistence type="inferred from homology"/>
<evidence type="ECO:0000256" key="2">
    <source>
        <dbReference type="ARBA" id="ARBA00005120"/>
    </source>
</evidence>
<dbReference type="PANTHER" id="PTHR12128:SF66">
    <property type="entry name" value="4-HYDROXY-2-OXOGLUTARATE ALDOLASE, MITOCHONDRIAL"/>
    <property type="match status" value="1"/>
</dbReference>
<reference evidence="14 15" key="1">
    <citation type="submission" date="2020-08" db="EMBL/GenBank/DDBJ databases">
        <title>A Genomic Blueprint of the Chicken Gut Microbiome.</title>
        <authorList>
            <person name="Gilroy R."/>
            <person name="Ravi A."/>
            <person name="Getino M."/>
            <person name="Pursley I."/>
            <person name="Horton D.L."/>
            <person name="Alikhan N.-F."/>
            <person name="Baker D."/>
            <person name="Gharbi K."/>
            <person name="Hall N."/>
            <person name="Watson M."/>
            <person name="Adriaenssens E.M."/>
            <person name="Foster-Nyarko E."/>
            <person name="Jarju S."/>
            <person name="Secka A."/>
            <person name="Antonio M."/>
            <person name="Oren A."/>
            <person name="Chaudhuri R."/>
            <person name="La Ragione R.M."/>
            <person name="Hildebrand F."/>
            <person name="Pallen M.J."/>
        </authorList>
    </citation>
    <scope>NUCLEOTIDE SEQUENCE [LARGE SCALE GENOMIC DNA]</scope>
    <source>
        <strain evidence="14 15">Sa3CUA8</strain>
    </source>
</reference>
<comment type="catalytic activity">
    <reaction evidence="11 12">
        <text>L-aspartate 4-semialdehyde + pyruvate = (2S,4S)-4-hydroxy-2,3,4,5-tetrahydrodipicolinate + H2O + H(+)</text>
        <dbReference type="Rhea" id="RHEA:34171"/>
        <dbReference type="ChEBI" id="CHEBI:15361"/>
        <dbReference type="ChEBI" id="CHEBI:15377"/>
        <dbReference type="ChEBI" id="CHEBI:15378"/>
        <dbReference type="ChEBI" id="CHEBI:67139"/>
        <dbReference type="ChEBI" id="CHEBI:537519"/>
        <dbReference type="EC" id="4.3.3.7"/>
    </reaction>
</comment>
<evidence type="ECO:0000256" key="8">
    <source>
        <dbReference type="ARBA" id="ARBA00023154"/>
    </source>
</evidence>
<dbReference type="SUPFAM" id="SSF51569">
    <property type="entry name" value="Aldolase"/>
    <property type="match status" value="1"/>
</dbReference>
<dbReference type="InterPro" id="IPR020624">
    <property type="entry name" value="Schiff_base-form_aldolases_CS"/>
</dbReference>
<feature type="binding site" evidence="12">
    <location>
        <position position="204"/>
    </location>
    <ligand>
        <name>pyruvate</name>
        <dbReference type="ChEBI" id="CHEBI:15361"/>
    </ligand>
</feature>
<evidence type="ECO:0000256" key="7">
    <source>
        <dbReference type="ARBA" id="ARBA00022915"/>
    </source>
</evidence>
<dbReference type="PRINTS" id="PR00146">
    <property type="entry name" value="DHPICSNTHASE"/>
</dbReference>
<keyword evidence="5 12" id="KW-0963">Cytoplasm</keyword>
<dbReference type="InterPro" id="IPR002220">
    <property type="entry name" value="DapA-like"/>
</dbReference>
<comment type="subunit">
    <text evidence="12">Homotetramer; dimer of dimers.</text>
</comment>
<dbReference type="EMBL" id="JACSQY010000001">
    <property type="protein sequence ID" value="MBD7907077.1"/>
    <property type="molecule type" value="Genomic_DNA"/>
</dbReference>
<comment type="function">
    <text evidence="1 12">Catalyzes the condensation of (S)-aspartate-beta-semialdehyde [(S)-ASA] and pyruvate to 4-hydroxy-tetrahydrodipicolinate (HTPA).</text>
</comment>
<evidence type="ECO:0000256" key="6">
    <source>
        <dbReference type="ARBA" id="ARBA00022605"/>
    </source>
</evidence>
<dbReference type="InterPro" id="IPR013785">
    <property type="entry name" value="Aldolase_TIM"/>
</dbReference>
<dbReference type="InterPro" id="IPR005263">
    <property type="entry name" value="DapA"/>
</dbReference>
<dbReference type="HAMAP" id="MF_00418">
    <property type="entry name" value="DapA"/>
    <property type="match status" value="1"/>
</dbReference>
<keyword evidence="7 12" id="KW-0220">Diaminopimelate biosynthesis</keyword>
<evidence type="ECO:0000313" key="14">
    <source>
        <dbReference type="EMBL" id="MBD7907077.1"/>
    </source>
</evidence>
<keyword evidence="15" id="KW-1185">Reference proteome</keyword>
<dbReference type="PIRSF" id="PIRSF001365">
    <property type="entry name" value="DHDPS"/>
    <property type="match status" value="1"/>
</dbReference>